<dbReference type="EMBL" id="BAEH01000081">
    <property type="protein sequence ID" value="GAB19364.1"/>
    <property type="molecule type" value="Genomic_DNA"/>
</dbReference>
<dbReference type="Gene3D" id="3.30.530.20">
    <property type="match status" value="1"/>
</dbReference>
<dbReference type="InterPro" id="IPR023393">
    <property type="entry name" value="START-like_dom_sf"/>
</dbReference>
<proteinExistence type="predicted"/>
<dbReference type="PANTHER" id="PTHR39683:SF4">
    <property type="entry name" value="COENZYME Q-BINDING PROTEIN COQ10 START DOMAIN-CONTAINING PROTEIN"/>
    <property type="match status" value="1"/>
</dbReference>
<dbReference type="Pfam" id="PF10604">
    <property type="entry name" value="Polyketide_cyc2"/>
    <property type="match status" value="1"/>
</dbReference>
<dbReference type="Proteomes" id="UP000035034">
    <property type="component" value="Unassembled WGS sequence"/>
</dbReference>
<evidence type="ECO:0000313" key="1">
    <source>
        <dbReference type="EMBL" id="GAB19364.1"/>
    </source>
</evidence>
<sequence length="154" mass="16699">MAENTSASGSGDSTQRSIVINADAEQVMAVIADFAKYPEWVSAARSVEVISTADDGSAKQVRFVLDAGVLKDTYVLDYDWAADGRSVSWQLVSSDLQRDQRGKYALAQQVPGSTKVTYDLMVDLVVPLIGTLKRRAEKAITDAALNDLKKRVEG</sequence>
<dbReference type="CDD" id="cd07819">
    <property type="entry name" value="SRPBCC_2"/>
    <property type="match status" value="1"/>
</dbReference>
<comment type="caution">
    <text evidence="1">The sequence shown here is derived from an EMBL/GenBank/DDBJ whole genome shotgun (WGS) entry which is preliminary data.</text>
</comment>
<dbReference type="AlphaFoldDB" id="H0R2R3"/>
<dbReference type="RefSeq" id="WP_007318699.1">
    <property type="nucleotide sequence ID" value="NZ_BAEH01000081.1"/>
</dbReference>
<evidence type="ECO:0008006" key="3">
    <source>
        <dbReference type="Google" id="ProtNLM"/>
    </source>
</evidence>
<protein>
    <recommendedName>
        <fullName evidence="3">Coenzyme Q-binding protein COQ10 START domain-containing protein</fullName>
    </recommendedName>
</protein>
<dbReference type="InterPro" id="IPR019587">
    <property type="entry name" value="Polyketide_cyclase/dehydratase"/>
</dbReference>
<keyword evidence="2" id="KW-1185">Reference proteome</keyword>
<name>H0R2R3_9ACTN</name>
<dbReference type="eggNOG" id="COG2867">
    <property type="taxonomic scope" value="Bacteria"/>
</dbReference>
<dbReference type="PANTHER" id="PTHR39683">
    <property type="entry name" value="CONSERVED PROTEIN TB16.3"/>
    <property type="match status" value="1"/>
</dbReference>
<dbReference type="STRING" id="1077974.GOEFS_081_00540"/>
<reference evidence="1 2" key="1">
    <citation type="submission" date="2011-12" db="EMBL/GenBank/DDBJ databases">
        <title>Whole genome shotgun sequence of Gordonia effusa NBRC 100432.</title>
        <authorList>
            <person name="Yoshida I."/>
            <person name="Takarada H."/>
            <person name="Hosoyama A."/>
            <person name="Tsuchikane K."/>
            <person name="Katsumata H."/>
            <person name="Yamazaki S."/>
            <person name="Fujita N."/>
        </authorList>
    </citation>
    <scope>NUCLEOTIDE SEQUENCE [LARGE SCALE GENOMIC DNA]</scope>
    <source>
        <strain evidence="1 2">NBRC 100432</strain>
    </source>
</reference>
<dbReference type="SUPFAM" id="SSF55961">
    <property type="entry name" value="Bet v1-like"/>
    <property type="match status" value="1"/>
</dbReference>
<evidence type="ECO:0000313" key="2">
    <source>
        <dbReference type="Proteomes" id="UP000035034"/>
    </source>
</evidence>
<gene>
    <name evidence="1" type="ORF">GOEFS_081_00540</name>
</gene>
<organism evidence="1 2">
    <name type="scientific">Gordonia effusa NBRC 100432</name>
    <dbReference type="NCBI Taxonomy" id="1077974"/>
    <lineage>
        <taxon>Bacteria</taxon>
        <taxon>Bacillati</taxon>
        <taxon>Actinomycetota</taxon>
        <taxon>Actinomycetes</taxon>
        <taxon>Mycobacteriales</taxon>
        <taxon>Gordoniaceae</taxon>
        <taxon>Gordonia</taxon>
    </lineage>
</organism>
<accession>H0R2R3</accession>